<dbReference type="Gene3D" id="3.20.20.140">
    <property type="entry name" value="Metal-dependent hydrolases"/>
    <property type="match status" value="1"/>
</dbReference>
<dbReference type="InterPro" id="IPR051781">
    <property type="entry name" value="Metallo-dep_Hydrolase"/>
</dbReference>
<proteinExistence type="predicted"/>
<comment type="caution">
    <text evidence="2">The sequence shown here is derived from an EMBL/GenBank/DDBJ whole genome shotgun (WGS) entry which is preliminary data.</text>
</comment>
<dbReference type="SUPFAM" id="SSF51338">
    <property type="entry name" value="Composite domain of metallo-dependent hydrolases"/>
    <property type="match status" value="1"/>
</dbReference>
<dbReference type="Proteomes" id="UP000315534">
    <property type="component" value="Unassembled WGS sequence"/>
</dbReference>
<dbReference type="Pfam" id="PF01979">
    <property type="entry name" value="Amidohydro_1"/>
    <property type="match status" value="1"/>
</dbReference>
<dbReference type="GO" id="GO:0016810">
    <property type="term" value="F:hydrolase activity, acting on carbon-nitrogen (but not peptide) bonds"/>
    <property type="evidence" value="ECO:0007669"/>
    <property type="project" value="InterPro"/>
</dbReference>
<gene>
    <name evidence="2" type="ORF">E3J38_04930</name>
</gene>
<evidence type="ECO:0000313" key="2">
    <source>
        <dbReference type="EMBL" id="TET80815.1"/>
    </source>
</evidence>
<dbReference type="InterPro" id="IPR011059">
    <property type="entry name" value="Metal-dep_hydrolase_composite"/>
</dbReference>
<dbReference type="PANTHER" id="PTHR43135">
    <property type="entry name" value="ALPHA-D-RIBOSE 1-METHYLPHOSPHONATE 5-TRIPHOSPHATE DIPHOSPHATASE"/>
    <property type="match status" value="1"/>
</dbReference>
<sequence>MNCAQAKTIYTGKSVMQNAYLLFTGQKIVDVSKSKQGKLLGEFAVLTPAFIDPHSHIGMTRAGEPSDESESNDKLDTILALPDALDSVQMDDKTFLDAVEMGVLYSCVVPGSGNIIGGLSAVIRNYSKNSTEALIARAGVKAAFGYNPMSTQSWKGTRPSTRMGAIALLRKRLDEVYQKMQKHRKARGKKREDITFSAEEAVLRDVLTGKQRLRAHAHKIDDIAVLLRVVDDFKIKVSVEHAMDVYQPEIFRELKKRNIPVIYGPLDAFAYKVELKHENWQNIRHLLESQVEYGLMTDHPVTPARQLFLQTRWFIRAGISKQEAIEIVSRKNAEVLGLSKLLGTLEKGKWASFTCWNGDPFDLTSYPVAVYGEGKLLHSEG</sequence>
<dbReference type="PANTHER" id="PTHR43135:SF3">
    <property type="entry name" value="ALPHA-D-RIBOSE 1-METHYLPHOSPHONATE 5-TRIPHOSPHATE DIPHOSPHATASE"/>
    <property type="match status" value="1"/>
</dbReference>
<dbReference type="InterPro" id="IPR006680">
    <property type="entry name" value="Amidohydro-rel"/>
</dbReference>
<accession>A0A523XNK4</accession>
<dbReference type="EMBL" id="SOIP01000297">
    <property type="protein sequence ID" value="TET80815.1"/>
    <property type="molecule type" value="Genomic_DNA"/>
</dbReference>
<name>A0A523XNK4_UNCT6</name>
<protein>
    <submittedName>
        <fullName evidence="2">Imidazolonepropionase</fullName>
    </submittedName>
</protein>
<dbReference type="InterPro" id="IPR032466">
    <property type="entry name" value="Metal_Hydrolase"/>
</dbReference>
<dbReference type="AlphaFoldDB" id="A0A523XNK4"/>
<organism evidence="2 3">
    <name type="scientific">candidate division TA06 bacterium</name>
    <dbReference type="NCBI Taxonomy" id="2250710"/>
    <lineage>
        <taxon>Bacteria</taxon>
        <taxon>Bacteria division TA06</taxon>
    </lineage>
</organism>
<evidence type="ECO:0000259" key="1">
    <source>
        <dbReference type="Pfam" id="PF01979"/>
    </source>
</evidence>
<reference evidence="2 3" key="1">
    <citation type="submission" date="2019-03" db="EMBL/GenBank/DDBJ databases">
        <title>Metabolic potential of uncultured bacteria and archaea associated with petroleum seepage in deep-sea sediments.</title>
        <authorList>
            <person name="Dong X."/>
            <person name="Hubert C."/>
        </authorList>
    </citation>
    <scope>NUCLEOTIDE SEQUENCE [LARGE SCALE GENOMIC DNA]</scope>
    <source>
        <strain evidence="2">E29_bin36</strain>
    </source>
</reference>
<dbReference type="SUPFAM" id="SSF51556">
    <property type="entry name" value="Metallo-dependent hydrolases"/>
    <property type="match status" value="1"/>
</dbReference>
<feature type="domain" description="Amidohydrolase-related" evidence="1">
    <location>
        <begin position="45"/>
        <end position="360"/>
    </location>
</feature>
<evidence type="ECO:0000313" key="3">
    <source>
        <dbReference type="Proteomes" id="UP000315534"/>
    </source>
</evidence>